<gene>
    <name evidence="4" type="ORF">KI387_006834</name>
</gene>
<keyword evidence="1" id="KW-0505">Motor protein</keyword>
<dbReference type="SUPFAM" id="SSF52540">
    <property type="entry name" value="P-loop containing nucleoside triphosphate hydrolases"/>
    <property type="match status" value="1"/>
</dbReference>
<accession>A0AA38GPK7</accession>
<name>A0AA38GPK7_TAXCH</name>
<dbReference type="InterPro" id="IPR027640">
    <property type="entry name" value="Kinesin-like_fam"/>
</dbReference>
<evidence type="ECO:0000256" key="2">
    <source>
        <dbReference type="PROSITE-ProRule" id="PRU00283"/>
    </source>
</evidence>
<keyword evidence="5" id="KW-1185">Reference proteome</keyword>
<protein>
    <recommendedName>
        <fullName evidence="3">Kinesin motor domain-containing protein</fullName>
    </recommendedName>
</protein>
<dbReference type="Pfam" id="PF00225">
    <property type="entry name" value="Kinesin"/>
    <property type="match status" value="1"/>
</dbReference>
<dbReference type="InterPro" id="IPR036961">
    <property type="entry name" value="Kinesin_motor_dom_sf"/>
</dbReference>
<dbReference type="PANTHER" id="PTHR47972">
    <property type="entry name" value="KINESIN-LIKE PROTEIN KLP-3"/>
    <property type="match status" value="1"/>
</dbReference>
<dbReference type="EMBL" id="JAHRHJ020000002">
    <property type="protein sequence ID" value="KAH9326656.1"/>
    <property type="molecule type" value="Genomic_DNA"/>
</dbReference>
<evidence type="ECO:0000256" key="1">
    <source>
        <dbReference type="ARBA" id="ARBA00023175"/>
    </source>
</evidence>
<comment type="caution">
    <text evidence="2">Lacks conserved residue(s) required for the propagation of feature annotation.</text>
</comment>
<evidence type="ECO:0000259" key="3">
    <source>
        <dbReference type="PROSITE" id="PS50067"/>
    </source>
</evidence>
<dbReference type="Gene3D" id="3.40.850.10">
    <property type="entry name" value="Kinesin motor domain"/>
    <property type="match status" value="1"/>
</dbReference>
<dbReference type="GO" id="GO:0005524">
    <property type="term" value="F:ATP binding"/>
    <property type="evidence" value="ECO:0007669"/>
    <property type="project" value="InterPro"/>
</dbReference>
<organism evidence="4 5">
    <name type="scientific">Taxus chinensis</name>
    <name type="common">Chinese yew</name>
    <name type="synonym">Taxus wallichiana var. chinensis</name>
    <dbReference type="NCBI Taxonomy" id="29808"/>
    <lineage>
        <taxon>Eukaryota</taxon>
        <taxon>Viridiplantae</taxon>
        <taxon>Streptophyta</taxon>
        <taxon>Embryophyta</taxon>
        <taxon>Tracheophyta</taxon>
        <taxon>Spermatophyta</taxon>
        <taxon>Pinopsida</taxon>
        <taxon>Pinidae</taxon>
        <taxon>Conifers II</taxon>
        <taxon>Cupressales</taxon>
        <taxon>Taxaceae</taxon>
        <taxon>Taxus</taxon>
    </lineage>
</organism>
<dbReference type="PANTHER" id="PTHR47972:SF35">
    <property type="entry name" value="KINESIN-LIKE PROTEIN KIN-14Q"/>
    <property type="match status" value="1"/>
</dbReference>
<dbReference type="GO" id="GO:0008017">
    <property type="term" value="F:microtubule binding"/>
    <property type="evidence" value="ECO:0007669"/>
    <property type="project" value="InterPro"/>
</dbReference>
<dbReference type="OMA" id="KGINYRT"/>
<evidence type="ECO:0000313" key="4">
    <source>
        <dbReference type="EMBL" id="KAH9326656.1"/>
    </source>
</evidence>
<proteinExistence type="inferred from homology"/>
<reference evidence="4 5" key="1">
    <citation type="journal article" date="2021" name="Nat. Plants">
        <title>The Taxus genome provides insights into paclitaxel biosynthesis.</title>
        <authorList>
            <person name="Xiong X."/>
            <person name="Gou J."/>
            <person name="Liao Q."/>
            <person name="Li Y."/>
            <person name="Zhou Q."/>
            <person name="Bi G."/>
            <person name="Li C."/>
            <person name="Du R."/>
            <person name="Wang X."/>
            <person name="Sun T."/>
            <person name="Guo L."/>
            <person name="Liang H."/>
            <person name="Lu P."/>
            <person name="Wu Y."/>
            <person name="Zhang Z."/>
            <person name="Ro D.K."/>
            <person name="Shang Y."/>
            <person name="Huang S."/>
            <person name="Yan J."/>
        </authorList>
    </citation>
    <scope>NUCLEOTIDE SEQUENCE [LARGE SCALE GENOMIC DNA]</scope>
    <source>
        <strain evidence="4">Ta-2019</strain>
    </source>
</reference>
<dbReference type="InterPro" id="IPR027417">
    <property type="entry name" value="P-loop_NTPase"/>
</dbReference>
<dbReference type="AlphaFoldDB" id="A0AA38GPK7"/>
<dbReference type="GO" id="GO:0015630">
    <property type="term" value="C:microtubule cytoskeleton"/>
    <property type="evidence" value="ECO:0007669"/>
    <property type="project" value="TreeGrafter"/>
</dbReference>
<evidence type="ECO:0000313" key="5">
    <source>
        <dbReference type="Proteomes" id="UP000824469"/>
    </source>
</evidence>
<dbReference type="GO" id="GO:0007018">
    <property type="term" value="P:microtubule-based movement"/>
    <property type="evidence" value="ECO:0007669"/>
    <property type="project" value="InterPro"/>
</dbReference>
<dbReference type="Proteomes" id="UP000824469">
    <property type="component" value="Unassembled WGS sequence"/>
</dbReference>
<comment type="similarity">
    <text evidence="2">Belongs to the TRAFAC class myosin-kinesin ATPase superfamily. Kinesin family.</text>
</comment>
<dbReference type="PROSITE" id="PS50067">
    <property type="entry name" value="KINESIN_MOTOR_2"/>
    <property type="match status" value="1"/>
</dbReference>
<feature type="non-terminal residue" evidence="4">
    <location>
        <position position="1"/>
    </location>
</feature>
<feature type="domain" description="Kinesin motor" evidence="3">
    <location>
        <begin position="1"/>
        <end position="114"/>
    </location>
</feature>
<comment type="caution">
    <text evidence="4">The sequence shown here is derived from an EMBL/GenBank/DDBJ whole genome shotgun (WGS) entry which is preliminary data.</text>
</comment>
<dbReference type="GO" id="GO:0003777">
    <property type="term" value="F:microtubule motor activity"/>
    <property type="evidence" value="ECO:0007669"/>
    <property type="project" value="InterPro"/>
</dbReference>
<sequence length="114" mass="12926">MEGTEENHGVNYKTLEELLRLSHETKGQFKYDISVSVLEVYNEHIRDLLAAPPQPGQTIKKLEIKQVAKGFHHVPGLVEAQVHSMSEVWEVLQTRCIDRAIGSTNANEHNSRSH</sequence>
<dbReference type="InterPro" id="IPR001752">
    <property type="entry name" value="Kinesin_motor_dom"/>
</dbReference>